<keyword evidence="3" id="KW-1185">Reference proteome</keyword>
<dbReference type="SUPFAM" id="SSF49899">
    <property type="entry name" value="Concanavalin A-like lectins/glucanases"/>
    <property type="match status" value="1"/>
</dbReference>
<accession>A0A822Z8Q3</accession>
<comment type="caution">
    <text evidence="2">The sequence shown here is derived from an EMBL/GenBank/DDBJ whole genome shotgun (WGS) entry which is preliminary data.</text>
</comment>
<dbReference type="Pfam" id="PF08787">
    <property type="entry name" value="Alginate_lyase2"/>
    <property type="match status" value="1"/>
</dbReference>
<gene>
    <name evidence="2" type="ORF">HUJ06_014394</name>
</gene>
<sequence>MNSVLSLNCCNSLTFFLQGYDYTSGVWQFEGDGYVPNGASGVCIMQVFGATLSNTTMILTVYNGSLMYYTKQVLVQDIYDKWFHLNVIHDADAGKVKVFIDGALSLEVNDRGRASHYFKFGVYAQNSSSYYMESHWKGIKVYRM</sequence>
<dbReference type="InterPro" id="IPR013320">
    <property type="entry name" value="ConA-like_dom_sf"/>
</dbReference>
<dbReference type="PANTHER" id="PTHR33681">
    <property type="entry name" value="BINDING PROTEIN, PUTATIVE, EXPRESSED-RELATED"/>
    <property type="match status" value="1"/>
</dbReference>
<proteinExistence type="predicted"/>
<protein>
    <recommendedName>
        <fullName evidence="1">Alginate lyase 2 domain-containing protein</fullName>
    </recommendedName>
</protein>
<dbReference type="EMBL" id="DUZY01000005">
    <property type="protein sequence ID" value="DAD40071.1"/>
    <property type="molecule type" value="Genomic_DNA"/>
</dbReference>
<evidence type="ECO:0000313" key="3">
    <source>
        <dbReference type="Proteomes" id="UP000607653"/>
    </source>
</evidence>
<dbReference type="PANTHER" id="PTHR33681:SF4">
    <property type="entry name" value="OS12G0171100 PROTEIN"/>
    <property type="match status" value="1"/>
</dbReference>
<evidence type="ECO:0000259" key="1">
    <source>
        <dbReference type="Pfam" id="PF08787"/>
    </source>
</evidence>
<dbReference type="Gene3D" id="2.60.120.200">
    <property type="match status" value="1"/>
</dbReference>
<dbReference type="InterPro" id="IPR014895">
    <property type="entry name" value="Alginate_lyase_2"/>
</dbReference>
<name>A0A822Z8Q3_NELNU</name>
<feature type="domain" description="Alginate lyase 2" evidence="1">
    <location>
        <begin position="20"/>
        <end position="142"/>
    </location>
</feature>
<dbReference type="AlphaFoldDB" id="A0A822Z8Q3"/>
<reference evidence="2 3" key="1">
    <citation type="journal article" date="2020" name="Mol. Biol. Evol.">
        <title>Distinct Expression and Methylation Patterns for Genes with Different Fates following a Single Whole-Genome Duplication in Flowering Plants.</title>
        <authorList>
            <person name="Shi T."/>
            <person name="Rahmani R.S."/>
            <person name="Gugger P.F."/>
            <person name="Wang M."/>
            <person name="Li H."/>
            <person name="Zhang Y."/>
            <person name="Li Z."/>
            <person name="Wang Q."/>
            <person name="Van de Peer Y."/>
            <person name="Marchal K."/>
            <person name="Chen J."/>
        </authorList>
    </citation>
    <scope>NUCLEOTIDE SEQUENCE [LARGE SCALE GENOMIC DNA]</scope>
    <source>
        <tissue evidence="2">Leaf</tissue>
    </source>
</reference>
<dbReference type="Proteomes" id="UP000607653">
    <property type="component" value="Unassembled WGS sequence"/>
</dbReference>
<evidence type="ECO:0000313" key="2">
    <source>
        <dbReference type="EMBL" id="DAD40071.1"/>
    </source>
</evidence>
<organism evidence="2 3">
    <name type="scientific">Nelumbo nucifera</name>
    <name type="common">Sacred lotus</name>
    <dbReference type="NCBI Taxonomy" id="4432"/>
    <lineage>
        <taxon>Eukaryota</taxon>
        <taxon>Viridiplantae</taxon>
        <taxon>Streptophyta</taxon>
        <taxon>Embryophyta</taxon>
        <taxon>Tracheophyta</taxon>
        <taxon>Spermatophyta</taxon>
        <taxon>Magnoliopsida</taxon>
        <taxon>Proteales</taxon>
        <taxon>Nelumbonaceae</taxon>
        <taxon>Nelumbo</taxon>
    </lineage>
</organism>